<feature type="domain" description="ZP" evidence="1">
    <location>
        <begin position="1"/>
        <end position="232"/>
    </location>
</feature>
<evidence type="ECO:0000313" key="2">
    <source>
        <dbReference type="EMBL" id="CAC5370144.1"/>
    </source>
</evidence>
<organism evidence="2 3">
    <name type="scientific">Mytilus coruscus</name>
    <name type="common">Sea mussel</name>
    <dbReference type="NCBI Taxonomy" id="42192"/>
    <lineage>
        <taxon>Eukaryota</taxon>
        <taxon>Metazoa</taxon>
        <taxon>Spiralia</taxon>
        <taxon>Lophotrochozoa</taxon>
        <taxon>Mollusca</taxon>
        <taxon>Bivalvia</taxon>
        <taxon>Autobranchia</taxon>
        <taxon>Pteriomorphia</taxon>
        <taxon>Mytilida</taxon>
        <taxon>Mytiloidea</taxon>
        <taxon>Mytilidae</taxon>
        <taxon>Mytilinae</taxon>
        <taxon>Mytilus</taxon>
    </lineage>
</organism>
<dbReference type="InterPro" id="IPR001507">
    <property type="entry name" value="ZP_dom"/>
</dbReference>
<dbReference type="Proteomes" id="UP000507470">
    <property type="component" value="Unassembled WGS sequence"/>
</dbReference>
<sequence>MYNCILDCSSGQIESIFGNGIQEKAVVIDFGNGTMCHISEGTCNWKNMYTKIHVIYDEKETNAKVVAGHPHYYELECKSGGYVARATAVPFSIWSTMPTYIHKDFTPSDRPGITIEIYTGTEKLSKAVDIGELLSLKIKGPGNSKVFPIECNATSTNNVYPLWDNTKCASYDKAIMGDKWTLDNETISIGMYAFRFVDSSSVTIECSAYICPSSDLACISTVKTCQTPAGRRRRSSNIETHPHHNYKEETSSVSFTVADRFGGANGSEGVSGNILLYLTALFITMCCLGRA</sequence>
<evidence type="ECO:0000313" key="3">
    <source>
        <dbReference type="Proteomes" id="UP000507470"/>
    </source>
</evidence>
<keyword evidence="3" id="KW-1185">Reference proteome</keyword>
<proteinExistence type="predicted"/>
<gene>
    <name evidence="2" type="ORF">MCOR_9095</name>
</gene>
<accession>A0A6J8AM12</accession>
<dbReference type="AlphaFoldDB" id="A0A6J8AM12"/>
<dbReference type="EMBL" id="CACVKT020001654">
    <property type="protein sequence ID" value="CAC5370144.1"/>
    <property type="molecule type" value="Genomic_DNA"/>
</dbReference>
<evidence type="ECO:0000259" key="1">
    <source>
        <dbReference type="PROSITE" id="PS51034"/>
    </source>
</evidence>
<protein>
    <recommendedName>
        <fullName evidence="1">ZP domain-containing protein</fullName>
    </recommendedName>
</protein>
<dbReference type="PROSITE" id="PS51034">
    <property type="entry name" value="ZP_2"/>
    <property type="match status" value="1"/>
</dbReference>
<dbReference type="Gene3D" id="2.60.40.4100">
    <property type="entry name" value="Zona pellucida, ZP-C domain"/>
    <property type="match status" value="1"/>
</dbReference>
<dbReference type="InterPro" id="IPR042235">
    <property type="entry name" value="ZP-C_dom"/>
</dbReference>
<reference evidence="2 3" key="1">
    <citation type="submission" date="2020-06" db="EMBL/GenBank/DDBJ databases">
        <authorList>
            <person name="Li R."/>
            <person name="Bekaert M."/>
        </authorList>
    </citation>
    <scope>NUCLEOTIDE SEQUENCE [LARGE SCALE GENOMIC DNA]</scope>
    <source>
        <strain evidence="3">wild</strain>
    </source>
</reference>
<name>A0A6J8AM12_MYTCO</name>
<dbReference type="OrthoDB" id="6106458at2759"/>